<dbReference type="PANTHER" id="PTHR30032">
    <property type="entry name" value="N-ACETYLMURAMOYL-L-ALANINE AMIDASE-RELATED"/>
    <property type="match status" value="1"/>
</dbReference>
<dbReference type="Pfam" id="PF04122">
    <property type="entry name" value="CW_binding_2"/>
    <property type="match status" value="3"/>
</dbReference>
<dbReference type="InterPro" id="IPR051922">
    <property type="entry name" value="Bact_Sporulation_Assoc"/>
</dbReference>
<gene>
    <name evidence="3" type="ORF">I6U48_04755</name>
</gene>
<dbReference type="EMBL" id="JAEEGC010000021">
    <property type="protein sequence ID" value="MBV7272227.1"/>
    <property type="molecule type" value="Genomic_DNA"/>
</dbReference>
<protein>
    <submittedName>
        <fullName evidence="3">Cell wall-binding repeat-containing protein</fullName>
    </submittedName>
</protein>
<dbReference type="InterPro" id="IPR011081">
    <property type="entry name" value="Big_4"/>
</dbReference>
<dbReference type="Proteomes" id="UP000694308">
    <property type="component" value="Unassembled WGS sequence"/>
</dbReference>
<feature type="domain" description="Bacterial Ig-like" evidence="2">
    <location>
        <begin position="338"/>
        <end position="393"/>
    </location>
</feature>
<feature type="region of interest" description="Disordered" evidence="1">
    <location>
        <begin position="569"/>
        <end position="595"/>
    </location>
</feature>
<comment type="caution">
    <text evidence="3">The sequence shown here is derived from an EMBL/GenBank/DDBJ whole genome shotgun (WGS) entry which is preliminary data.</text>
</comment>
<dbReference type="PANTHER" id="PTHR30032:SF8">
    <property type="entry name" value="GERMINATION-SPECIFIC N-ACETYLMURAMOYL-L-ALANINE AMIDASE"/>
    <property type="match status" value="1"/>
</dbReference>
<keyword evidence="4" id="KW-1185">Reference proteome</keyword>
<accession>A0A949WU55</accession>
<proteinExistence type="predicted"/>
<feature type="compositionally biased region" description="Low complexity" evidence="1">
    <location>
        <begin position="573"/>
        <end position="587"/>
    </location>
</feature>
<reference evidence="3" key="1">
    <citation type="submission" date="2020-12" db="EMBL/GenBank/DDBJ databases">
        <title>Clostridium thailandense sp. nov., a novel acetogenic bacterium isolated from peat land soil in Thailand.</title>
        <authorList>
            <person name="Chaikitkaew S."/>
            <person name="Birkeland N.K."/>
        </authorList>
    </citation>
    <scope>NUCLEOTIDE SEQUENCE</scope>
    <source>
        <strain evidence="3">PL3</strain>
    </source>
</reference>
<dbReference type="InterPro" id="IPR007253">
    <property type="entry name" value="Cell_wall-bd_2"/>
</dbReference>
<dbReference type="RefSeq" id="WP_218319263.1">
    <property type="nucleotide sequence ID" value="NZ_JAEEGC010000021.1"/>
</dbReference>
<dbReference type="AlphaFoldDB" id="A0A949WU55"/>
<evidence type="ECO:0000313" key="4">
    <source>
        <dbReference type="Proteomes" id="UP000694308"/>
    </source>
</evidence>
<dbReference type="Pfam" id="PF07532">
    <property type="entry name" value="Big_4"/>
    <property type="match status" value="3"/>
</dbReference>
<sequence>MNKSELVGVLKSKKLVLLVAAAAVAGTLGTIKVQASPVVTRYNGMDRYETAAKVCEDGWKQDTDYAVIVNGENFPDALSAAPLAKKYDAPILLTGAEILNPYTSSELTRLNVKNVFIIGGKGVVSQSIEDALKAKKIKVTRLGGSDRYETAIQVAAKIGKHDEVAIINGNNFKDGMSIASIAALKGMPIILTDGTSLSSSVKKYLGNTSKMSQIYVIGDQNMISDNAISGLSNVKRIGYGNDYERNTSIIEAFQNEVDTNTLYIASAKDFPDSLGASALAPSTSSPVLFVDSPMDNSTQDFLKKHIVTKLKILGGNGSVSYATELAAQDLPLAVGSTQNITDTILQNEKYTPRQTIIITATDGTKKEVAVDWNLTKVNTTKPGIYNFLGKINGTDKTVYATLTVKPIPYKINDITDTADSRETYQIPSTVTAQMTDGTWAEVPVNWDYGTQSSNKPGVYVFNGTVDKYSKKVKLTLNINPASIVASIPDFKKVFATTDEMNDYISSDMPSQVIALMQDGSSTAFDVDWDAASTLIKGSRKGTHILKGTVPDCGKRVSYLMIVTSEGGVDLDPNNSGNSGNNGGNSNSPSRDIGELSPIVQGDVYPTQITDPLTNKKVKVTWKTGVSIGTSSNITTDASQYLDDCRIATMRLEGVTSNGTKVAATIGIIPKVIGITSDYTNPNATNTSYSPTTPIPITISASGVIKMEDIKLYAIISNPQGVTPLYKLVKVSLWNPPVISPSDSASYTVQATIDYYNSGVPVPVVIKVQ</sequence>
<evidence type="ECO:0000259" key="2">
    <source>
        <dbReference type="Pfam" id="PF07532"/>
    </source>
</evidence>
<feature type="domain" description="Bacterial Ig-like" evidence="2">
    <location>
        <begin position="411"/>
        <end position="468"/>
    </location>
</feature>
<evidence type="ECO:0000313" key="3">
    <source>
        <dbReference type="EMBL" id="MBV7272227.1"/>
    </source>
</evidence>
<organism evidence="3 4">
    <name type="scientific">Clostridium thailandense</name>
    <dbReference type="NCBI Taxonomy" id="2794346"/>
    <lineage>
        <taxon>Bacteria</taxon>
        <taxon>Bacillati</taxon>
        <taxon>Bacillota</taxon>
        <taxon>Clostridia</taxon>
        <taxon>Eubacteriales</taxon>
        <taxon>Clostridiaceae</taxon>
        <taxon>Clostridium</taxon>
    </lineage>
</organism>
<feature type="domain" description="Bacterial Ig-like" evidence="2">
    <location>
        <begin position="503"/>
        <end position="550"/>
    </location>
</feature>
<evidence type="ECO:0000256" key="1">
    <source>
        <dbReference type="SAM" id="MobiDB-lite"/>
    </source>
</evidence>
<name>A0A949WU55_9CLOT</name>